<keyword evidence="2" id="KW-1185">Reference proteome</keyword>
<dbReference type="EMBL" id="MU795030">
    <property type="protein sequence ID" value="KAJ3812235.1"/>
    <property type="molecule type" value="Genomic_DNA"/>
</dbReference>
<protein>
    <submittedName>
        <fullName evidence="1">Uncharacterized protein</fullName>
    </submittedName>
</protein>
<sequence>MDSDRKSTVSSFYGGRRGSQDALNNDFPSSSGPSYPNYAQGRGRDDASSFFDPDRTSRNLDGAGRASTAGYNRGSFFLAGREEPVKGGRDEEGGAGGNGGAWDIYADFNNEGPRYSSAFGSSSTPADAYHPLVQKEDVASTIGPVEMVTVPAMGPEWQRDELRNMTKAGRRENKSESRTQAWREWNRGQRGICGKWFTRRMLVVFLFVLCCCIGLILAFTIPRVPSFAFNTSTPLANATGDWKDAIPTVFSRSPTNFSFAAFADLQVNTDSNFLPLTFNHLRATVYDLDTGIEVGSGDLGHRTFPAKTLSSFQLPLNFTYSAVNTSDTTCKYHVSSIFVCLRILLPGTNWYDACRNAIDDVGGIRPGKSSSVKFTIKLDMDIAGLTTNPSTQAQVSNAACPVELAENAG</sequence>
<proteinExistence type="predicted"/>
<organism evidence="1 2">
    <name type="scientific">Lentinula aff. lateritia</name>
    <dbReference type="NCBI Taxonomy" id="2804960"/>
    <lineage>
        <taxon>Eukaryota</taxon>
        <taxon>Fungi</taxon>
        <taxon>Dikarya</taxon>
        <taxon>Basidiomycota</taxon>
        <taxon>Agaricomycotina</taxon>
        <taxon>Agaricomycetes</taxon>
        <taxon>Agaricomycetidae</taxon>
        <taxon>Agaricales</taxon>
        <taxon>Marasmiineae</taxon>
        <taxon>Omphalotaceae</taxon>
        <taxon>Lentinula</taxon>
    </lineage>
</organism>
<dbReference type="Proteomes" id="UP001163835">
    <property type="component" value="Unassembled WGS sequence"/>
</dbReference>
<comment type="caution">
    <text evidence="1">The sequence shown here is derived from an EMBL/GenBank/DDBJ whole genome shotgun (WGS) entry which is preliminary data.</text>
</comment>
<name>A0ACC1U699_9AGAR</name>
<accession>A0ACC1U699</accession>
<gene>
    <name evidence="1" type="ORF">F5876DRAFT_64169</name>
</gene>
<evidence type="ECO:0000313" key="1">
    <source>
        <dbReference type="EMBL" id="KAJ3812235.1"/>
    </source>
</evidence>
<reference evidence="1" key="1">
    <citation type="submission" date="2022-09" db="EMBL/GenBank/DDBJ databases">
        <title>A Global Phylogenomic Analysis of the Shiitake Genus Lentinula.</title>
        <authorList>
            <consortium name="DOE Joint Genome Institute"/>
            <person name="Sierra-Patev S."/>
            <person name="Min B."/>
            <person name="Naranjo-Ortiz M."/>
            <person name="Looney B."/>
            <person name="Konkel Z."/>
            <person name="Slot J.C."/>
            <person name="Sakamoto Y."/>
            <person name="Steenwyk J.L."/>
            <person name="Rokas A."/>
            <person name="Carro J."/>
            <person name="Camarero S."/>
            <person name="Ferreira P."/>
            <person name="Molpeceres G."/>
            <person name="Ruiz-Duenas F.J."/>
            <person name="Serrano A."/>
            <person name="Henrissat B."/>
            <person name="Drula E."/>
            <person name="Hughes K.W."/>
            <person name="Mata J.L."/>
            <person name="Ishikawa N.K."/>
            <person name="Vargas-Isla R."/>
            <person name="Ushijima S."/>
            <person name="Smith C.A."/>
            <person name="Ahrendt S."/>
            <person name="Andreopoulos W."/>
            <person name="He G."/>
            <person name="Labutti K."/>
            <person name="Lipzen A."/>
            <person name="Ng V."/>
            <person name="Riley R."/>
            <person name="Sandor L."/>
            <person name="Barry K."/>
            <person name="Martinez A.T."/>
            <person name="Xiao Y."/>
            <person name="Gibbons J.G."/>
            <person name="Terashima K."/>
            <person name="Grigoriev I.V."/>
            <person name="Hibbett D.S."/>
        </authorList>
    </citation>
    <scope>NUCLEOTIDE SEQUENCE</scope>
    <source>
        <strain evidence="1">TMI1499</strain>
    </source>
</reference>
<evidence type="ECO:0000313" key="2">
    <source>
        <dbReference type="Proteomes" id="UP001163835"/>
    </source>
</evidence>